<dbReference type="KEGG" id="ppel:H6H00_17290"/>
<sequence length="241" mass="25545">MSTSPDMLAPPQDQDEIWSVADHIARGLRVEHADVSSTLGAITDVAVATVPGTTCAGIIVADTDRHLTPMATAGSIPLELDELQRHLGHGPCLTAARKQVVVHIEDMAADHRWPEFRGGARGLGVESMLCLPLQIDDRCLGALSLYATSAGAFDQRAELVARVLATQAVLAMAESQRTAQLRAALDRRDVIGQAKGILMERHRITAEAAFARLSAASQSVNRKLVVVAEQLVATGVLPGPA</sequence>
<reference evidence="6 7" key="1">
    <citation type="submission" date="2020-08" db="EMBL/GenBank/DDBJ databases">
        <authorList>
            <person name="Mo P."/>
        </authorList>
    </citation>
    <scope>NUCLEOTIDE SEQUENCE [LARGE SCALE GENOMIC DNA]</scope>
    <source>
        <strain evidence="6 7">CGMCC 4.1532</strain>
    </source>
</reference>
<dbReference type="InterPro" id="IPR012074">
    <property type="entry name" value="GAF_ANTAR"/>
</dbReference>
<dbReference type="PIRSF" id="PIRSF036625">
    <property type="entry name" value="GAF_ANTAR"/>
    <property type="match status" value="1"/>
</dbReference>
<dbReference type="Proteomes" id="UP000515728">
    <property type="component" value="Chromosome"/>
</dbReference>
<dbReference type="Gene3D" id="1.10.10.10">
    <property type="entry name" value="Winged helix-like DNA-binding domain superfamily/Winged helix DNA-binding domain"/>
    <property type="match status" value="1"/>
</dbReference>
<keyword evidence="2" id="KW-0418">Kinase</keyword>
<dbReference type="InterPro" id="IPR005561">
    <property type="entry name" value="ANTAR"/>
</dbReference>
<dbReference type="RefSeq" id="WP_185716789.1">
    <property type="nucleotide sequence ID" value="NZ_BAAAWI010000001.1"/>
</dbReference>
<dbReference type="SMART" id="SM01012">
    <property type="entry name" value="ANTAR"/>
    <property type="match status" value="1"/>
</dbReference>
<dbReference type="Gene3D" id="3.30.450.40">
    <property type="match status" value="1"/>
</dbReference>
<evidence type="ECO:0000256" key="3">
    <source>
        <dbReference type="ARBA" id="ARBA00023015"/>
    </source>
</evidence>
<dbReference type="Pfam" id="PF13185">
    <property type="entry name" value="GAF_2"/>
    <property type="match status" value="1"/>
</dbReference>
<keyword evidence="7" id="KW-1185">Reference proteome</keyword>
<dbReference type="SUPFAM" id="SSF55781">
    <property type="entry name" value="GAF domain-like"/>
    <property type="match status" value="1"/>
</dbReference>
<evidence type="ECO:0000256" key="4">
    <source>
        <dbReference type="ARBA" id="ARBA00023163"/>
    </source>
</evidence>
<evidence type="ECO:0000256" key="2">
    <source>
        <dbReference type="ARBA" id="ARBA00022777"/>
    </source>
</evidence>
<keyword evidence="3" id="KW-0805">Transcription regulation</keyword>
<dbReference type="EMBL" id="CP060131">
    <property type="protein sequence ID" value="QNG50027.1"/>
    <property type="molecule type" value="Genomic_DNA"/>
</dbReference>
<dbReference type="SUPFAM" id="SSF52172">
    <property type="entry name" value="CheY-like"/>
    <property type="match status" value="1"/>
</dbReference>
<evidence type="ECO:0000313" key="7">
    <source>
        <dbReference type="Proteomes" id="UP000515728"/>
    </source>
</evidence>
<dbReference type="InterPro" id="IPR011006">
    <property type="entry name" value="CheY-like_superfamily"/>
</dbReference>
<keyword evidence="1" id="KW-0808">Transferase</keyword>
<accession>A0A7G7MB66</accession>
<proteinExistence type="predicted"/>
<dbReference type="Pfam" id="PF03861">
    <property type="entry name" value="ANTAR"/>
    <property type="match status" value="1"/>
</dbReference>
<feature type="domain" description="ANTAR" evidence="5">
    <location>
        <begin position="171"/>
        <end position="232"/>
    </location>
</feature>
<dbReference type="SMART" id="SM00065">
    <property type="entry name" value="GAF"/>
    <property type="match status" value="1"/>
</dbReference>
<dbReference type="InterPro" id="IPR036388">
    <property type="entry name" value="WH-like_DNA-bd_sf"/>
</dbReference>
<protein>
    <submittedName>
        <fullName evidence="6">GAF and ANTAR domain-containing protein</fullName>
    </submittedName>
</protein>
<dbReference type="AlphaFoldDB" id="A0A7G7MB66"/>
<evidence type="ECO:0000259" key="5">
    <source>
        <dbReference type="PROSITE" id="PS50921"/>
    </source>
</evidence>
<organism evidence="6 7">
    <name type="scientific">Pseudonocardia petroleophila</name>
    <dbReference type="NCBI Taxonomy" id="37331"/>
    <lineage>
        <taxon>Bacteria</taxon>
        <taxon>Bacillati</taxon>
        <taxon>Actinomycetota</taxon>
        <taxon>Actinomycetes</taxon>
        <taxon>Pseudonocardiales</taxon>
        <taxon>Pseudonocardiaceae</taxon>
        <taxon>Pseudonocardia</taxon>
    </lineage>
</organism>
<dbReference type="InterPro" id="IPR029016">
    <property type="entry name" value="GAF-like_dom_sf"/>
</dbReference>
<name>A0A7G7MB66_9PSEU</name>
<dbReference type="GO" id="GO:0016301">
    <property type="term" value="F:kinase activity"/>
    <property type="evidence" value="ECO:0007669"/>
    <property type="project" value="UniProtKB-KW"/>
</dbReference>
<dbReference type="GO" id="GO:0003723">
    <property type="term" value="F:RNA binding"/>
    <property type="evidence" value="ECO:0007669"/>
    <property type="project" value="InterPro"/>
</dbReference>
<evidence type="ECO:0000313" key="6">
    <source>
        <dbReference type="EMBL" id="QNG50027.1"/>
    </source>
</evidence>
<keyword evidence="4" id="KW-0804">Transcription</keyword>
<evidence type="ECO:0000256" key="1">
    <source>
        <dbReference type="ARBA" id="ARBA00022679"/>
    </source>
</evidence>
<dbReference type="InterPro" id="IPR003018">
    <property type="entry name" value="GAF"/>
</dbReference>
<dbReference type="PROSITE" id="PS50921">
    <property type="entry name" value="ANTAR"/>
    <property type="match status" value="1"/>
</dbReference>
<gene>
    <name evidence="6" type="ORF">H6H00_17290</name>
</gene>